<evidence type="ECO:0000256" key="1">
    <source>
        <dbReference type="ARBA" id="ARBA00022723"/>
    </source>
</evidence>
<keyword evidence="1" id="KW-0479">Metal-binding</keyword>
<dbReference type="GO" id="GO:0008270">
    <property type="term" value="F:zinc ion binding"/>
    <property type="evidence" value="ECO:0007669"/>
    <property type="project" value="UniProtKB-KW"/>
</dbReference>
<feature type="region of interest" description="Disordered" evidence="5">
    <location>
        <begin position="119"/>
        <end position="164"/>
    </location>
</feature>
<accession>A0AAD4CD05</accession>
<feature type="compositionally biased region" description="Acidic residues" evidence="5">
    <location>
        <begin position="285"/>
        <end position="306"/>
    </location>
</feature>
<feature type="compositionally biased region" description="Basic and acidic residues" evidence="5">
    <location>
        <begin position="119"/>
        <end position="150"/>
    </location>
</feature>
<proteinExistence type="predicted"/>
<dbReference type="GO" id="GO:0005634">
    <property type="term" value="C:nucleus"/>
    <property type="evidence" value="ECO:0007669"/>
    <property type="project" value="TreeGrafter"/>
</dbReference>
<feature type="compositionally biased region" description="Acidic residues" evidence="5">
    <location>
        <begin position="368"/>
        <end position="380"/>
    </location>
</feature>
<keyword evidence="3" id="KW-0862">Zinc</keyword>
<dbReference type="CDD" id="cd16568">
    <property type="entry name" value="RING-HC_ScPSH1-like"/>
    <property type="match status" value="1"/>
</dbReference>
<feature type="compositionally biased region" description="Polar residues" evidence="5">
    <location>
        <begin position="434"/>
        <end position="445"/>
    </location>
</feature>
<dbReference type="SUPFAM" id="SSF57850">
    <property type="entry name" value="RING/U-box"/>
    <property type="match status" value="1"/>
</dbReference>
<keyword evidence="2 4" id="KW-0863">Zinc-finger</keyword>
<dbReference type="PANTHER" id="PTHR15898">
    <property type="entry name" value="BIFUNCTIONAL APOPTOSIS REGULATOR"/>
    <property type="match status" value="1"/>
</dbReference>
<sequence length="473" mass="52471">MSKHMPAGAAPRKVSNHANGIKTTAGLDASGLSQTLQDHVDDIRGLIQCGICIRPLYEPFTLACGHTFCYTCLTSWFGGGRSNKTCPDCRAPVKSQPAPAYLVRTIVQLFTGRAELLEKGETTAEHTHHQREEAERVERDKKNEDPREGGLFRGTFNKSRHPLPPPIVDLEDNVVRCPVCSWELEEGSGCSQCGYREDDDSLSDESDSLDDSEENSEVTDYLGGEDGFEGMDDFDWDDISNGFPAFGLHHALIDLHRRHQFPGHQPPPLLHDPYEWQLRSVSHDSEDEDEDDLDDTDMDSFIDDDEEGHHHHVGDGFSESDRSTVVGGRDYDPPDQFDGPHMPSEITMSNTDDYTSDDSGEGLSTEHDENDDDDDDEDDEPIRPAVNGIRRRQAPSYPVTSSSPVHGIGSSRNPAPSRPQSLSTRHGMSHPRQGPSTGTSLNNAIQVEDDSDEGPVGPVRRARDRGNCRRRVY</sequence>
<protein>
    <submittedName>
        <fullName evidence="7">E3 ubiquitin ligase</fullName>
    </submittedName>
</protein>
<evidence type="ECO:0000256" key="2">
    <source>
        <dbReference type="ARBA" id="ARBA00022771"/>
    </source>
</evidence>
<evidence type="ECO:0000313" key="7">
    <source>
        <dbReference type="EMBL" id="KAF9884166.1"/>
    </source>
</evidence>
<dbReference type="AlphaFoldDB" id="A0AAD4CD05"/>
<keyword evidence="8" id="KW-1185">Reference proteome</keyword>
<dbReference type="GO" id="GO:0043161">
    <property type="term" value="P:proteasome-mediated ubiquitin-dependent protein catabolic process"/>
    <property type="evidence" value="ECO:0007669"/>
    <property type="project" value="TreeGrafter"/>
</dbReference>
<reference evidence="7" key="1">
    <citation type="journal article" date="2019" name="Beilstein J. Org. Chem.">
        <title>Nanangenines: drimane sesquiterpenoids as the dominant metabolite cohort of a novel Australian fungus, Aspergillus nanangensis.</title>
        <authorList>
            <person name="Lacey H.J."/>
            <person name="Gilchrist C.L.M."/>
            <person name="Crombie A."/>
            <person name="Kalaitzis J.A."/>
            <person name="Vuong D."/>
            <person name="Rutledge P.J."/>
            <person name="Turner P."/>
            <person name="Pitt J.I."/>
            <person name="Lacey E."/>
            <person name="Chooi Y.H."/>
            <person name="Piggott A.M."/>
        </authorList>
    </citation>
    <scope>NUCLEOTIDE SEQUENCE</scope>
    <source>
        <strain evidence="7">MST-FP2251</strain>
    </source>
</reference>
<dbReference type="InterPro" id="IPR001841">
    <property type="entry name" value="Znf_RING"/>
</dbReference>
<feature type="compositionally biased region" description="Acidic residues" evidence="5">
    <location>
        <begin position="197"/>
        <end position="217"/>
    </location>
</feature>
<dbReference type="PANTHER" id="PTHR15898:SF13">
    <property type="entry name" value="BIFUNCTIONAL APOPTOSIS REGULATOR"/>
    <property type="match status" value="1"/>
</dbReference>
<dbReference type="SMART" id="SM00184">
    <property type="entry name" value="RING"/>
    <property type="match status" value="1"/>
</dbReference>
<feature type="compositionally biased region" description="Polar residues" evidence="5">
    <location>
        <begin position="398"/>
        <end position="426"/>
    </location>
</feature>
<evidence type="ECO:0000256" key="3">
    <source>
        <dbReference type="ARBA" id="ARBA00022833"/>
    </source>
</evidence>
<evidence type="ECO:0000256" key="4">
    <source>
        <dbReference type="PROSITE-ProRule" id="PRU00175"/>
    </source>
</evidence>
<organism evidence="7 8">
    <name type="scientific">Aspergillus nanangensis</name>
    <dbReference type="NCBI Taxonomy" id="2582783"/>
    <lineage>
        <taxon>Eukaryota</taxon>
        <taxon>Fungi</taxon>
        <taxon>Dikarya</taxon>
        <taxon>Ascomycota</taxon>
        <taxon>Pezizomycotina</taxon>
        <taxon>Eurotiomycetes</taxon>
        <taxon>Eurotiomycetidae</taxon>
        <taxon>Eurotiales</taxon>
        <taxon>Aspergillaceae</taxon>
        <taxon>Aspergillus</taxon>
        <taxon>Aspergillus subgen. Circumdati</taxon>
    </lineage>
</organism>
<evidence type="ECO:0000313" key="8">
    <source>
        <dbReference type="Proteomes" id="UP001194746"/>
    </source>
</evidence>
<dbReference type="InterPro" id="IPR013083">
    <property type="entry name" value="Znf_RING/FYVE/PHD"/>
</dbReference>
<feature type="domain" description="RING-type" evidence="6">
    <location>
        <begin position="49"/>
        <end position="90"/>
    </location>
</feature>
<dbReference type="InterPro" id="IPR018957">
    <property type="entry name" value="Znf_C3HC4_RING-type"/>
</dbReference>
<evidence type="ECO:0000256" key="5">
    <source>
        <dbReference type="SAM" id="MobiDB-lite"/>
    </source>
</evidence>
<dbReference type="InterPro" id="IPR017907">
    <property type="entry name" value="Znf_RING_CS"/>
</dbReference>
<dbReference type="Pfam" id="PF00097">
    <property type="entry name" value="zf-C3HC4"/>
    <property type="match status" value="1"/>
</dbReference>
<dbReference type="GO" id="GO:0061630">
    <property type="term" value="F:ubiquitin protein ligase activity"/>
    <property type="evidence" value="ECO:0007669"/>
    <property type="project" value="TreeGrafter"/>
</dbReference>
<comment type="caution">
    <text evidence="7">The sequence shown here is derived from an EMBL/GenBank/DDBJ whole genome shotgun (WGS) entry which is preliminary data.</text>
</comment>
<evidence type="ECO:0000259" key="6">
    <source>
        <dbReference type="PROSITE" id="PS50089"/>
    </source>
</evidence>
<feature type="compositionally biased region" description="Basic residues" evidence="5">
    <location>
        <begin position="460"/>
        <end position="473"/>
    </location>
</feature>
<feature type="region of interest" description="Disordered" evidence="5">
    <location>
        <begin position="186"/>
        <end position="223"/>
    </location>
</feature>
<dbReference type="EMBL" id="VCAU01000131">
    <property type="protein sequence ID" value="KAF9884166.1"/>
    <property type="molecule type" value="Genomic_DNA"/>
</dbReference>
<gene>
    <name evidence="7" type="primary">PSH1</name>
    <name evidence="7" type="ORF">FE257_002224</name>
</gene>
<reference evidence="7" key="2">
    <citation type="submission" date="2020-02" db="EMBL/GenBank/DDBJ databases">
        <authorList>
            <person name="Gilchrist C.L.M."/>
            <person name="Chooi Y.-H."/>
        </authorList>
    </citation>
    <scope>NUCLEOTIDE SEQUENCE</scope>
    <source>
        <strain evidence="7">MST-FP2251</strain>
    </source>
</reference>
<dbReference type="PROSITE" id="PS00518">
    <property type="entry name" value="ZF_RING_1"/>
    <property type="match status" value="1"/>
</dbReference>
<dbReference type="PROSITE" id="PS50089">
    <property type="entry name" value="ZF_RING_2"/>
    <property type="match status" value="1"/>
</dbReference>
<name>A0AAD4CD05_ASPNN</name>
<feature type="region of interest" description="Disordered" evidence="5">
    <location>
        <begin position="281"/>
        <end position="473"/>
    </location>
</feature>
<dbReference type="Gene3D" id="3.30.40.10">
    <property type="entry name" value="Zinc/RING finger domain, C3HC4 (zinc finger)"/>
    <property type="match status" value="1"/>
</dbReference>
<dbReference type="Proteomes" id="UP001194746">
    <property type="component" value="Unassembled WGS sequence"/>
</dbReference>